<keyword evidence="1" id="KW-0378">Hydrolase</keyword>
<keyword evidence="1" id="KW-0234">DNA repair</keyword>
<keyword evidence="1" id="KW-0067">ATP-binding</keyword>
<keyword evidence="1" id="KW-0233">DNA recombination</keyword>
<dbReference type="GO" id="GO:0000723">
    <property type="term" value="P:telomere maintenance"/>
    <property type="evidence" value="ECO:0007669"/>
    <property type="project" value="InterPro"/>
</dbReference>
<dbReference type="Proteomes" id="UP000887563">
    <property type="component" value="Unplaced"/>
</dbReference>
<evidence type="ECO:0000259" key="3">
    <source>
        <dbReference type="Pfam" id="PF05970"/>
    </source>
</evidence>
<dbReference type="GO" id="GO:0043139">
    <property type="term" value="F:5'-3' DNA helicase activity"/>
    <property type="evidence" value="ECO:0007669"/>
    <property type="project" value="UniProtKB-EC"/>
</dbReference>
<keyword evidence="1" id="KW-0347">Helicase</keyword>
<evidence type="ECO:0000313" key="6">
    <source>
        <dbReference type="WBParaSite" id="Minc3s04889g37216"/>
    </source>
</evidence>
<protein>
    <recommendedName>
        <fullName evidence="1">ATP-dependent DNA helicase</fullName>
        <ecNumber evidence="1">5.6.2.3</ecNumber>
    </recommendedName>
</protein>
<feature type="domain" description="DNA helicase Pif1-like DEAD-box helicase" evidence="3">
    <location>
        <begin position="1222"/>
        <end position="1285"/>
    </location>
</feature>
<dbReference type="InterPro" id="IPR010285">
    <property type="entry name" value="DNA_helicase_pif1-like_DEAD"/>
</dbReference>
<comment type="similarity">
    <text evidence="1">Belongs to the helicase family.</text>
</comment>
<proteinExistence type="inferred from homology"/>
<evidence type="ECO:0000256" key="1">
    <source>
        <dbReference type="RuleBase" id="RU363044"/>
    </source>
</evidence>
<dbReference type="InterPro" id="IPR025476">
    <property type="entry name" value="Helitron_helicase-like"/>
</dbReference>
<dbReference type="GO" id="GO:0006310">
    <property type="term" value="P:DNA recombination"/>
    <property type="evidence" value="ECO:0007669"/>
    <property type="project" value="UniProtKB-KW"/>
</dbReference>
<dbReference type="GO" id="GO:0006281">
    <property type="term" value="P:DNA repair"/>
    <property type="evidence" value="ECO:0007669"/>
    <property type="project" value="UniProtKB-KW"/>
</dbReference>
<accession>A0A914NG04</accession>
<feature type="region of interest" description="Disordered" evidence="2">
    <location>
        <begin position="1"/>
        <end position="37"/>
    </location>
</feature>
<feature type="compositionally biased region" description="Low complexity" evidence="2">
    <location>
        <begin position="766"/>
        <end position="776"/>
    </location>
</feature>
<sequence length="1295" mass="147306">MGVGPATSGSDSPFLSSMGAAPSSSTNDSPFLSSRTMIRGDCPSKVSRFDDSNVSCLENESVSSRDSSVCSSRRVGRPKKPSRKGIGGRKKQSECIEIDIENENVVINDEPIIFLAPDPPDMPVRQSIPVRQSERIKNRKLSITQDPIVQPIFSSEPNPITDNNKCLSTHEGFPCADTRARHTAEYYDSGDIGKFECHYCKALLLESEINQSHKSKFKVITSSLCCSCGTVTLPPYTEHPPELKALLKGDTKVSKEFLSNQNTYNSLLAFASVSVGHKDSSHYGSVCFMLNGEFSRHISSMNSGHLTPSFSQLYILDANEALNLRTQNTLCGGDRVNPQTLKILDSVLRNINPFAKVYKNFHSQYMSVLEKDGKDAVRNFRLTIIEEREAPAIVTTGTYITDLQGCLFEVKPYNATVDSLSYPLLFPHGDDGYHENIPFNPNSPKYAKKSTNNSINDNEDITNDKTDDELDIDIDPKKTISYRKYIRYRLAIRKTDSPHNIWSAGGGLSQKFVLDYAARIDAQVADYLRQPEFNLLKTTAPDVLDHMRRDGDLQPNSKIGSVVLFRKYHPGTRPYFQDMFYDATTIMARTRRPGLASFMFTFTTNPYWPEISRNFFHKGQKIVDRFDILCRVYADKLRRLHFLLDKKNIFGKILGYAESMEFQKRIGGPHLHRVFCIDTEATPENIDGLIWAHIPEKPADSDKSAWANFIRKVLELLPKFQIHDCGEHCKGSNGRCLKGFPKPYSRTTILHANKPAEYKRPSPEDGGQTLTLTSGSTESTYTNSRVVPYNPLILVMFECHHNLEYAYGQSDNLKYALKYPFKGPSFSYIKCQDGTVSIDEPAQYARMLYRSPPEAHCRIYSQRYAYLSHTVIPLSIHLPGEQNIYFKDAEKLNNAANGILPETHLTQYWKMWKNNEIDKNILYENMPETYSWNDHDKIWKPRIFSTRKKNIENRKITIGRIYTVSPREPERFALYVLMRHFPGDPDHLRNINGTFCDTFADAARMRGLFEDNSVWEKTLKEASNSLLPSQMRSLFVNILIHGSTQNCVIDSLSLWEMFKEHMIDKRNCTDAVKQRRIDRALAIIERYLFANGKQMKDYRLPLPSNSLTDDPNKAVDEFFFPQHLNDDDVDETVDTSFEKAKLNHEQENFYKLVLDAVMDPNSKNRLFFLSGDGGTGKTFLLNFLLFNLRRLGNKVLPTASTGIASTKFYAGGMTLHSAFRLGKVVIISGDWKQSLPVVKNSRSPEAQVAVCLQTSNLYPMFHKTRLTQNMRLQPSEIQFKEWLYKLGTDTSGDKI</sequence>
<dbReference type="SUPFAM" id="SSF52540">
    <property type="entry name" value="P-loop containing nucleoside triphosphate hydrolases"/>
    <property type="match status" value="1"/>
</dbReference>
<dbReference type="GO" id="GO:0005524">
    <property type="term" value="F:ATP binding"/>
    <property type="evidence" value="ECO:0007669"/>
    <property type="project" value="UniProtKB-KW"/>
</dbReference>
<evidence type="ECO:0000313" key="5">
    <source>
        <dbReference type="Proteomes" id="UP000887563"/>
    </source>
</evidence>
<dbReference type="InterPro" id="IPR027417">
    <property type="entry name" value="P-loop_NTPase"/>
</dbReference>
<dbReference type="WBParaSite" id="Minc3s04889g37216">
    <property type="protein sequence ID" value="Minc3s04889g37216"/>
    <property type="gene ID" value="Minc3s04889g37216"/>
</dbReference>
<organism evidence="5 6">
    <name type="scientific">Meloidogyne incognita</name>
    <name type="common">Southern root-knot nematode worm</name>
    <name type="synonym">Oxyuris incognita</name>
    <dbReference type="NCBI Taxonomy" id="6306"/>
    <lineage>
        <taxon>Eukaryota</taxon>
        <taxon>Metazoa</taxon>
        <taxon>Ecdysozoa</taxon>
        <taxon>Nematoda</taxon>
        <taxon>Chromadorea</taxon>
        <taxon>Rhabditida</taxon>
        <taxon>Tylenchina</taxon>
        <taxon>Tylenchomorpha</taxon>
        <taxon>Tylenchoidea</taxon>
        <taxon>Meloidogynidae</taxon>
        <taxon>Meloidogyninae</taxon>
        <taxon>Meloidogyne</taxon>
        <taxon>Meloidogyne incognita group</taxon>
    </lineage>
</organism>
<keyword evidence="1" id="KW-0227">DNA damage</keyword>
<dbReference type="Pfam" id="PF05970">
    <property type="entry name" value="PIF1"/>
    <property type="match status" value="2"/>
</dbReference>
<dbReference type="PANTHER" id="PTHR10492:SF57">
    <property type="entry name" value="ATP-DEPENDENT DNA HELICASE"/>
    <property type="match status" value="1"/>
</dbReference>
<dbReference type="EC" id="5.6.2.3" evidence="1"/>
<evidence type="ECO:0000259" key="4">
    <source>
        <dbReference type="Pfam" id="PF14214"/>
    </source>
</evidence>
<keyword evidence="5" id="KW-1185">Reference proteome</keyword>
<dbReference type="Gene3D" id="3.40.50.300">
    <property type="entry name" value="P-loop containing nucleotide triphosphate hydrolases"/>
    <property type="match status" value="1"/>
</dbReference>
<reference evidence="6" key="1">
    <citation type="submission" date="2022-11" db="UniProtKB">
        <authorList>
            <consortium name="WormBaseParasite"/>
        </authorList>
    </citation>
    <scope>IDENTIFICATION</scope>
</reference>
<feature type="compositionally biased region" description="Basic residues" evidence="2">
    <location>
        <begin position="74"/>
        <end position="90"/>
    </location>
</feature>
<dbReference type="PANTHER" id="PTHR10492">
    <property type="match status" value="1"/>
</dbReference>
<evidence type="ECO:0000256" key="2">
    <source>
        <dbReference type="SAM" id="MobiDB-lite"/>
    </source>
</evidence>
<name>A0A914NG04_MELIC</name>
<feature type="domain" description="DNA helicase Pif1-like DEAD-box helicase" evidence="3">
    <location>
        <begin position="1141"/>
        <end position="1221"/>
    </location>
</feature>
<comment type="catalytic activity">
    <reaction evidence="1">
        <text>ATP + H2O = ADP + phosphate + H(+)</text>
        <dbReference type="Rhea" id="RHEA:13065"/>
        <dbReference type="ChEBI" id="CHEBI:15377"/>
        <dbReference type="ChEBI" id="CHEBI:15378"/>
        <dbReference type="ChEBI" id="CHEBI:30616"/>
        <dbReference type="ChEBI" id="CHEBI:43474"/>
        <dbReference type="ChEBI" id="CHEBI:456216"/>
        <dbReference type="EC" id="5.6.2.3"/>
    </reaction>
</comment>
<dbReference type="GO" id="GO:0016787">
    <property type="term" value="F:hydrolase activity"/>
    <property type="evidence" value="ECO:0007669"/>
    <property type="project" value="UniProtKB-KW"/>
</dbReference>
<comment type="cofactor">
    <cofactor evidence="1">
        <name>Mg(2+)</name>
        <dbReference type="ChEBI" id="CHEBI:18420"/>
    </cofactor>
</comment>
<feature type="region of interest" description="Disordered" evidence="2">
    <location>
        <begin position="67"/>
        <end position="92"/>
    </location>
</feature>
<feature type="compositionally biased region" description="Polar residues" evidence="2">
    <location>
        <begin position="22"/>
        <end position="36"/>
    </location>
</feature>
<feature type="region of interest" description="Disordered" evidence="2">
    <location>
        <begin position="755"/>
        <end position="776"/>
    </location>
</feature>
<feature type="domain" description="Helitron helicase-like" evidence="4">
    <location>
        <begin position="485"/>
        <end position="674"/>
    </location>
</feature>
<keyword evidence="1" id="KW-0547">Nucleotide-binding</keyword>
<dbReference type="Pfam" id="PF14214">
    <property type="entry name" value="Helitron_like_N"/>
    <property type="match status" value="1"/>
</dbReference>